<keyword evidence="2 4" id="KW-0560">Oxidoreductase</keyword>
<keyword evidence="3" id="KW-0520">NAD</keyword>
<reference evidence="7 8" key="1">
    <citation type="journal article" date="2016" name="J. Microbiol.">
        <title>Dankookia rubra gen. nov., sp. nov., an alphaproteobacterium isolated from sediment of a shallow stream.</title>
        <authorList>
            <person name="Kim W.H."/>
            <person name="Kim D.H."/>
            <person name="Kang K."/>
            <person name="Ahn T.Y."/>
        </authorList>
    </citation>
    <scope>NUCLEOTIDE SEQUENCE [LARGE SCALE GENOMIC DNA]</scope>
    <source>
        <strain evidence="7 8">JCM30602</strain>
    </source>
</reference>
<dbReference type="AlphaFoldDB" id="A0A4R5QI70"/>
<dbReference type="RefSeq" id="WP_133289013.1">
    <property type="nucleotide sequence ID" value="NZ_SMSJ01000013.1"/>
</dbReference>
<dbReference type="CDD" id="cd12183">
    <property type="entry name" value="LDH_like_2"/>
    <property type="match status" value="1"/>
</dbReference>
<evidence type="ECO:0000259" key="6">
    <source>
        <dbReference type="Pfam" id="PF02826"/>
    </source>
</evidence>
<dbReference type="InterPro" id="IPR058205">
    <property type="entry name" value="D-LDH-like"/>
</dbReference>
<sequence length="338" mass="35290">MRIAMFSTKPYDRRSFEAANAAGFELLFLEPRLTAETAVLARGAEAVCPFVNDDLSAPVLGALAAGGTRLVALRCAGFNNVDLKAAARLGIAVARVPAYSPHAVAEFTIGLLLSLVRGIHRAHQRTRDGNFALDGLLGFDLHGRTVGVIGTGKIGALVARSLALGFGCRVLAQDPFPDPALDAAGIAYAELPTIVAQADIITLHCPLTPETRHMVRAGTLALAKPGLVLVNTSRGGLIDAEAAIEALKTGRLGGLAIDVYEQEADLFFEDLSNEILADDVFARLLTFPNVLVTGHQAFFTREALGAIAATTLGNCTRFAAGEPLGASAVTEAAVVAKP</sequence>
<name>A0A4R5QI70_9PROT</name>
<dbReference type="PROSITE" id="PS00671">
    <property type="entry name" value="D_2_HYDROXYACID_DH_3"/>
    <property type="match status" value="1"/>
</dbReference>
<dbReference type="SUPFAM" id="SSF52283">
    <property type="entry name" value="Formate/glycerate dehydrogenase catalytic domain-like"/>
    <property type="match status" value="1"/>
</dbReference>
<evidence type="ECO:0000313" key="8">
    <source>
        <dbReference type="Proteomes" id="UP000295096"/>
    </source>
</evidence>
<dbReference type="SUPFAM" id="SSF51735">
    <property type="entry name" value="NAD(P)-binding Rossmann-fold domains"/>
    <property type="match status" value="1"/>
</dbReference>
<dbReference type="GO" id="GO:0008720">
    <property type="term" value="F:D-lactate dehydrogenase (NAD+) activity"/>
    <property type="evidence" value="ECO:0007669"/>
    <property type="project" value="TreeGrafter"/>
</dbReference>
<dbReference type="InterPro" id="IPR006139">
    <property type="entry name" value="D-isomer_2_OHA_DH_cat_dom"/>
</dbReference>
<evidence type="ECO:0000256" key="1">
    <source>
        <dbReference type="ARBA" id="ARBA00005854"/>
    </source>
</evidence>
<feature type="domain" description="D-isomer specific 2-hydroxyacid dehydrogenase catalytic" evidence="5">
    <location>
        <begin position="4"/>
        <end position="324"/>
    </location>
</feature>
<proteinExistence type="inferred from homology"/>
<dbReference type="PANTHER" id="PTHR43026">
    <property type="entry name" value="2-HYDROXYACID DEHYDROGENASE HOMOLOG 1-RELATED"/>
    <property type="match status" value="1"/>
</dbReference>
<dbReference type="InterPro" id="IPR036291">
    <property type="entry name" value="NAD(P)-bd_dom_sf"/>
</dbReference>
<evidence type="ECO:0000313" key="7">
    <source>
        <dbReference type="EMBL" id="TDH62277.1"/>
    </source>
</evidence>
<feature type="domain" description="D-isomer specific 2-hydroxyacid dehydrogenase NAD-binding" evidence="6">
    <location>
        <begin position="109"/>
        <end position="297"/>
    </location>
</feature>
<dbReference type="PANTHER" id="PTHR43026:SF1">
    <property type="entry name" value="2-HYDROXYACID DEHYDROGENASE HOMOLOG 1-RELATED"/>
    <property type="match status" value="1"/>
</dbReference>
<protein>
    <submittedName>
        <fullName evidence="7">2-hydroxyacid dehydrogenase</fullName>
    </submittedName>
</protein>
<evidence type="ECO:0000256" key="3">
    <source>
        <dbReference type="ARBA" id="ARBA00023027"/>
    </source>
</evidence>
<accession>A0A4R5QI70</accession>
<comment type="caution">
    <text evidence="7">The sequence shown here is derived from an EMBL/GenBank/DDBJ whole genome shotgun (WGS) entry which is preliminary data.</text>
</comment>
<dbReference type="Gene3D" id="3.40.50.720">
    <property type="entry name" value="NAD(P)-binding Rossmann-like Domain"/>
    <property type="match status" value="2"/>
</dbReference>
<evidence type="ECO:0000256" key="2">
    <source>
        <dbReference type="ARBA" id="ARBA00023002"/>
    </source>
</evidence>
<dbReference type="OrthoDB" id="9793626at2"/>
<gene>
    <name evidence="7" type="ORF">E2C06_12920</name>
</gene>
<dbReference type="GO" id="GO:0051287">
    <property type="term" value="F:NAD binding"/>
    <property type="evidence" value="ECO:0007669"/>
    <property type="project" value="InterPro"/>
</dbReference>
<evidence type="ECO:0000256" key="4">
    <source>
        <dbReference type="RuleBase" id="RU003719"/>
    </source>
</evidence>
<dbReference type="Proteomes" id="UP000295096">
    <property type="component" value="Unassembled WGS sequence"/>
</dbReference>
<dbReference type="InterPro" id="IPR006140">
    <property type="entry name" value="D-isomer_DH_NAD-bd"/>
</dbReference>
<evidence type="ECO:0000259" key="5">
    <source>
        <dbReference type="Pfam" id="PF00389"/>
    </source>
</evidence>
<organism evidence="7 8">
    <name type="scientific">Dankookia rubra</name>
    <dbReference type="NCBI Taxonomy" id="1442381"/>
    <lineage>
        <taxon>Bacteria</taxon>
        <taxon>Pseudomonadati</taxon>
        <taxon>Pseudomonadota</taxon>
        <taxon>Alphaproteobacteria</taxon>
        <taxon>Acetobacterales</taxon>
        <taxon>Roseomonadaceae</taxon>
        <taxon>Dankookia</taxon>
    </lineage>
</organism>
<keyword evidence="8" id="KW-1185">Reference proteome</keyword>
<comment type="similarity">
    <text evidence="1 4">Belongs to the D-isomer specific 2-hydroxyacid dehydrogenase family.</text>
</comment>
<dbReference type="InterPro" id="IPR029753">
    <property type="entry name" value="D-isomer_DH_CS"/>
</dbReference>
<dbReference type="Pfam" id="PF00389">
    <property type="entry name" value="2-Hacid_dh"/>
    <property type="match status" value="1"/>
</dbReference>
<dbReference type="EMBL" id="SMSJ01000013">
    <property type="protein sequence ID" value="TDH62277.1"/>
    <property type="molecule type" value="Genomic_DNA"/>
</dbReference>
<dbReference type="Pfam" id="PF02826">
    <property type="entry name" value="2-Hacid_dh_C"/>
    <property type="match status" value="1"/>
</dbReference>